<dbReference type="EMBL" id="AP025591">
    <property type="protein sequence ID" value="BDG03817.1"/>
    <property type="molecule type" value="Genomic_DNA"/>
</dbReference>
<accession>A0ABM7WWG9</accession>
<evidence type="ECO:0000256" key="1">
    <source>
        <dbReference type="SAM" id="Phobius"/>
    </source>
</evidence>
<feature type="transmembrane region" description="Helical" evidence="1">
    <location>
        <begin position="62"/>
        <end position="81"/>
    </location>
</feature>
<sequence>MLFPAMGGHGRVSWLPWRGPNPVRWTLALALCVVAAFAAGFPSEWRDVAGRPAEWWNASVPPLATWAALAALAVALPLWPLRRKEPFV</sequence>
<evidence type="ECO:0000313" key="3">
    <source>
        <dbReference type="Proteomes" id="UP001162891"/>
    </source>
</evidence>
<keyword evidence="1" id="KW-0472">Membrane</keyword>
<proteinExistence type="predicted"/>
<evidence type="ECO:0000313" key="2">
    <source>
        <dbReference type="EMBL" id="BDG03817.1"/>
    </source>
</evidence>
<reference evidence="3" key="1">
    <citation type="journal article" date="2022" name="Int. J. Syst. Evol. Microbiol.">
        <title>Anaeromyxobacter oryzae sp. nov., Anaeromyxobacter diazotrophicus sp. nov. and Anaeromyxobacter paludicola sp. nov., isolated from paddy soils.</title>
        <authorList>
            <person name="Itoh H."/>
            <person name="Xu Z."/>
            <person name="Mise K."/>
            <person name="Masuda Y."/>
            <person name="Ushijima N."/>
            <person name="Hayakawa C."/>
            <person name="Shiratori Y."/>
            <person name="Senoo K."/>
        </authorList>
    </citation>
    <scope>NUCLEOTIDE SEQUENCE [LARGE SCALE GENOMIC DNA]</scope>
    <source>
        <strain evidence="3">Red232</strain>
    </source>
</reference>
<name>A0ABM7WWG9_9BACT</name>
<dbReference type="Proteomes" id="UP001162891">
    <property type="component" value="Chromosome"/>
</dbReference>
<keyword evidence="1" id="KW-0812">Transmembrane</keyword>
<keyword evidence="1" id="KW-1133">Transmembrane helix</keyword>
<organism evidence="2 3">
    <name type="scientific">Anaeromyxobacter oryzae</name>
    <dbReference type="NCBI Taxonomy" id="2918170"/>
    <lineage>
        <taxon>Bacteria</taxon>
        <taxon>Pseudomonadati</taxon>
        <taxon>Myxococcota</taxon>
        <taxon>Myxococcia</taxon>
        <taxon>Myxococcales</taxon>
        <taxon>Cystobacterineae</taxon>
        <taxon>Anaeromyxobacteraceae</taxon>
        <taxon>Anaeromyxobacter</taxon>
    </lineage>
</organism>
<protein>
    <submittedName>
        <fullName evidence="2">Uncharacterized protein</fullName>
    </submittedName>
</protein>
<gene>
    <name evidence="2" type="ORF">AMOR_28130</name>
</gene>
<keyword evidence="3" id="KW-1185">Reference proteome</keyword>
<dbReference type="RefSeq" id="WP_248362228.1">
    <property type="nucleotide sequence ID" value="NZ_AP025591.1"/>
</dbReference>